<proteinExistence type="predicted"/>
<feature type="signal peptide" evidence="1">
    <location>
        <begin position="1"/>
        <end position="21"/>
    </location>
</feature>
<dbReference type="PROSITE" id="PS51257">
    <property type="entry name" value="PROKAR_LIPOPROTEIN"/>
    <property type="match status" value="1"/>
</dbReference>
<dbReference type="AlphaFoldDB" id="A0AAV3F2M9"/>
<evidence type="ECO:0000313" key="3">
    <source>
        <dbReference type="Proteomes" id="UP000004834"/>
    </source>
</evidence>
<gene>
    <name evidence="2" type="ORF">HMPREF9715_02309</name>
</gene>
<dbReference type="Proteomes" id="UP000004834">
    <property type="component" value="Unassembled WGS sequence"/>
</dbReference>
<protein>
    <recommendedName>
        <fullName evidence="4">Lipoprotein</fullName>
    </recommendedName>
</protein>
<evidence type="ECO:0000313" key="2">
    <source>
        <dbReference type="EMBL" id="EHO09756.1"/>
    </source>
</evidence>
<comment type="caution">
    <text evidence="2">The sequence shown here is derived from an EMBL/GenBank/DDBJ whole genome shotgun (WGS) entry which is preliminary data.</text>
</comment>
<dbReference type="EMBL" id="AGEE01000030">
    <property type="protein sequence ID" value="EHO09756.1"/>
    <property type="molecule type" value="Genomic_DNA"/>
</dbReference>
<evidence type="ECO:0000256" key="1">
    <source>
        <dbReference type="SAM" id="SignalP"/>
    </source>
</evidence>
<organism evidence="2 3">
    <name type="scientific">Myroides odoratimimus CIP 101113</name>
    <dbReference type="NCBI Taxonomy" id="883154"/>
    <lineage>
        <taxon>Bacteria</taxon>
        <taxon>Pseudomonadati</taxon>
        <taxon>Bacteroidota</taxon>
        <taxon>Flavobacteriia</taxon>
        <taxon>Flavobacteriales</taxon>
        <taxon>Flavobacteriaceae</taxon>
        <taxon>Myroides</taxon>
    </lineage>
</organism>
<sequence>MKKMFLGLFALFIMTSCSTESNDAVNVGKETPEVPGEVVTTPFVEGKMTMSLYTKEINVGGLLDKIDYSKGDVYGQFQTLMTNLPKDENPFLAWGDLFDKKPMAAFALMLSMTKADYYVKNSTVLAKAKGVTWQMDHFHSEDQDQASVYLKAMAPATDMPVENQTAYAIYTPSKGETYTEGSTIDYKEFNRRKLDKVAYVSNYACDVIEYTRIKAPSDPNNEFSFGYNKLLVYTSPLFDKTINFTHSTYLPEDGGILKIEMYVDGIEEPFMVFQPEKVEAKTIADSELETRVSTPVYAIDDLEFSAKVLGIMFAPTDEQTEEPFLASKSL</sequence>
<dbReference type="RefSeq" id="WP_006263916.1">
    <property type="nucleotide sequence ID" value="NZ_JH590838.1"/>
</dbReference>
<reference evidence="2 3" key="1">
    <citation type="submission" date="2011-11" db="EMBL/GenBank/DDBJ databases">
        <title>The Genome Sequence of Myroides odoratimimus CIP 101113.</title>
        <authorList>
            <person name="Earl A."/>
            <person name="Ward D."/>
            <person name="Feldgarden M."/>
            <person name="Gevers D."/>
            <person name="Huys G."/>
            <person name="Young S.K."/>
            <person name="Zeng Q."/>
            <person name="Gargeya S."/>
            <person name="Fitzgerald M."/>
            <person name="Haas B."/>
            <person name="Abouelleil A."/>
            <person name="Alvarado L."/>
            <person name="Arachchi H.M."/>
            <person name="Berlin A."/>
            <person name="Brown A."/>
            <person name="Chapman S.B."/>
            <person name="Chen Z."/>
            <person name="Dunbar C."/>
            <person name="Freedman E."/>
            <person name="Gearin G."/>
            <person name="Goldberg J."/>
            <person name="Griggs A."/>
            <person name="Gujja S."/>
            <person name="Heiman D."/>
            <person name="Howarth C."/>
            <person name="Larson L."/>
            <person name="Lui A."/>
            <person name="MacDonald P.J.P."/>
            <person name="Montmayeur A."/>
            <person name="Murphy C."/>
            <person name="Neiman D."/>
            <person name="Pearson M."/>
            <person name="Priest M."/>
            <person name="Roberts A."/>
            <person name="Saif S."/>
            <person name="Shea T."/>
            <person name="Shenoy N."/>
            <person name="Sisk P."/>
            <person name="Stolte C."/>
            <person name="Sykes S."/>
            <person name="Wortman J."/>
            <person name="Nusbaum C."/>
            <person name="Birren B."/>
        </authorList>
    </citation>
    <scope>NUCLEOTIDE SEQUENCE [LARGE SCALE GENOMIC DNA]</scope>
    <source>
        <strain evidence="2 3">CIP 101113</strain>
    </source>
</reference>
<evidence type="ECO:0008006" key="4">
    <source>
        <dbReference type="Google" id="ProtNLM"/>
    </source>
</evidence>
<keyword evidence="1" id="KW-0732">Signal</keyword>
<name>A0AAV3F2M9_9FLAO</name>
<accession>A0AAV3F2M9</accession>
<feature type="chain" id="PRO_5043584756" description="Lipoprotein" evidence="1">
    <location>
        <begin position="22"/>
        <end position="330"/>
    </location>
</feature>